<dbReference type="GO" id="GO:0061542">
    <property type="term" value="F:3-demethylubiquinol 3-O-methyltransferase activity"/>
    <property type="evidence" value="ECO:0007669"/>
    <property type="project" value="UniProtKB-UniRule"/>
</dbReference>
<feature type="binding site" evidence="5">
    <location>
        <position position="36"/>
    </location>
    <ligand>
        <name>S-adenosyl-L-methionine</name>
        <dbReference type="ChEBI" id="CHEBI:59789"/>
    </ligand>
</feature>
<evidence type="ECO:0000256" key="1">
    <source>
        <dbReference type="ARBA" id="ARBA00022603"/>
    </source>
</evidence>
<dbReference type="InterPro" id="IPR010233">
    <property type="entry name" value="UbiG_MeTrfase"/>
</dbReference>
<dbReference type="PANTHER" id="PTHR43464:SF19">
    <property type="entry name" value="UBIQUINONE BIOSYNTHESIS O-METHYLTRANSFERASE, MITOCHONDRIAL"/>
    <property type="match status" value="1"/>
</dbReference>
<dbReference type="SUPFAM" id="SSF53335">
    <property type="entry name" value="S-adenosyl-L-methionine-dependent methyltransferases"/>
    <property type="match status" value="1"/>
</dbReference>
<evidence type="ECO:0000313" key="6">
    <source>
        <dbReference type="EMBL" id="BBB15644.1"/>
    </source>
</evidence>
<dbReference type="Proteomes" id="UP000282483">
    <property type="component" value="Chromosome"/>
</dbReference>
<dbReference type="PANTHER" id="PTHR43464">
    <property type="entry name" value="METHYLTRANSFERASE"/>
    <property type="match status" value="1"/>
</dbReference>
<dbReference type="Pfam" id="PF13489">
    <property type="entry name" value="Methyltransf_23"/>
    <property type="match status" value="1"/>
</dbReference>
<keyword evidence="3 5" id="KW-0831">Ubiquinone biosynthesis</keyword>
<name>A0A2Z5UW13_9COXI</name>
<proteinExistence type="inferred from homology"/>
<feature type="binding site" evidence="5">
    <location>
        <position position="120"/>
    </location>
    <ligand>
        <name>S-adenosyl-L-methionine</name>
        <dbReference type="ChEBI" id="CHEBI:59789"/>
    </ligand>
</feature>
<dbReference type="NCBIfam" id="TIGR01983">
    <property type="entry name" value="UbiG"/>
    <property type="match status" value="1"/>
</dbReference>
<comment type="similarity">
    <text evidence="5">Belongs to the methyltransferase superfamily. UbiG/COQ3 family.</text>
</comment>
<comment type="catalytic activity">
    <reaction evidence="5">
        <text>a 3-(all-trans-polyprenyl)benzene-1,2-diol + S-adenosyl-L-methionine = a 2-methoxy-6-(all-trans-polyprenyl)phenol + S-adenosyl-L-homocysteine + H(+)</text>
        <dbReference type="Rhea" id="RHEA:31411"/>
        <dbReference type="Rhea" id="RHEA-COMP:9550"/>
        <dbReference type="Rhea" id="RHEA-COMP:9551"/>
        <dbReference type="ChEBI" id="CHEBI:15378"/>
        <dbReference type="ChEBI" id="CHEBI:57856"/>
        <dbReference type="ChEBI" id="CHEBI:59789"/>
        <dbReference type="ChEBI" id="CHEBI:62729"/>
        <dbReference type="ChEBI" id="CHEBI:62731"/>
        <dbReference type="EC" id="2.1.1.222"/>
    </reaction>
</comment>
<dbReference type="GO" id="GO:0032259">
    <property type="term" value="P:methylation"/>
    <property type="evidence" value="ECO:0007669"/>
    <property type="project" value="UniProtKB-KW"/>
</dbReference>
<keyword evidence="1 5" id="KW-0489">Methyltransferase</keyword>
<evidence type="ECO:0000256" key="2">
    <source>
        <dbReference type="ARBA" id="ARBA00022679"/>
    </source>
</evidence>
<dbReference type="GO" id="GO:0102208">
    <property type="term" value="F:2-polyprenyl-6-hydroxyphenol methylase activity"/>
    <property type="evidence" value="ECO:0007669"/>
    <property type="project" value="UniProtKB-EC"/>
</dbReference>
<dbReference type="UniPathway" id="UPA00232"/>
<keyword evidence="4 5" id="KW-0949">S-adenosyl-L-methionine</keyword>
<dbReference type="RefSeq" id="WP_126323188.1">
    <property type="nucleotide sequence ID" value="NZ_AP018005.1"/>
</dbReference>
<evidence type="ECO:0000256" key="5">
    <source>
        <dbReference type="HAMAP-Rule" id="MF_00472"/>
    </source>
</evidence>
<keyword evidence="6" id="KW-0830">Ubiquinone</keyword>
<accession>A0A2Z5UW13</accession>
<feature type="binding site" evidence="5">
    <location>
        <position position="76"/>
    </location>
    <ligand>
        <name>S-adenosyl-L-methionine</name>
        <dbReference type="ChEBI" id="CHEBI:59789"/>
    </ligand>
</feature>
<protein>
    <recommendedName>
        <fullName evidence="5">Ubiquinone biosynthesis O-methyltransferase</fullName>
    </recommendedName>
    <alternativeName>
        <fullName evidence="5">2-polyprenyl-6-hydroxyphenol methylase</fullName>
        <ecNumber evidence="5">2.1.1.222</ecNumber>
    </alternativeName>
    <alternativeName>
        <fullName evidence="5">3-demethylubiquinone 3-O-methyltransferase</fullName>
        <ecNumber evidence="5">2.1.1.64</ecNumber>
    </alternativeName>
</protein>
<dbReference type="EC" id="2.1.1.222" evidence="5"/>
<dbReference type="KEGG" id="rvi:RVIR1_11820"/>
<feature type="binding site" evidence="5">
    <location>
        <position position="55"/>
    </location>
    <ligand>
        <name>S-adenosyl-L-methionine</name>
        <dbReference type="ChEBI" id="CHEBI:59789"/>
    </ligand>
</feature>
<organism evidence="6 7">
    <name type="scientific">Candidatus Rickettsiella viridis</name>
    <dbReference type="NCBI Taxonomy" id="676208"/>
    <lineage>
        <taxon>Bacteria</taxon>
        <taxon>Pseudomonadati</taxon>
        <taxon>Pseudomonadota</taxon>
        <taxon>Gammaproteobacteria</taxon>
        <taxon>Legionellales</taxon>
        <taxon>Coxiellaceae</taxon>
        <taxon>Rickettsiella</taxon>
    </lineage>
</organism>
<gene>
    <name evidence="5 6" type="primary">ubiG</name>
    <name evidence="6" type="ORF">RVIR1_11820</name>
</gene>
<keyword evidence="2 5" id="KW-0808">Transferase</keyword>
<dbReference type="GO" id="GO:0010420">
    <property type="term" value="F:polyprenyldihydroxybenzoate methyltransferase activity"/>
    <property type="evidence" value="ECO:0007669"/>
    <property type="project" value="InterPro"/>
</dbReference>
<evidence type="ECO:0000313" key="7">
    <source>
        <dbReference type="Proteomes" id="UP000282483"/>
    </source>
</evidence>
<sequence>MSNSDPVEIDKFSTLAEEWWDPTGPCKPLHAINPIRLQFIETHLSLPDQKIIDIGCGGGLLTEGLAYKGAQATGIDKSEPLIAVAKQHAQENALDINYLADDVESLANKQKGYFDSACCMELLEHVPDPLSLIQACSDLVKPNGWLFFSTLNRNPYAYLTAIIGAEYVLKLLAKGTHEYKKFIRPSELAMASRKAGLSLKKLQGIHYNPLIPRVTLSDDLRVNYIAAFQKQI</sequence>
<dbReference type="EMBL" id="AP018005">
    <property type="protein sequence ID" value="BBB15644.1"/>
    <property type="molecule type" value="Genomic_DNA"/>
</dbReference>
<comment type="catalytic activity">
    <reaction evidence="5">
        <text>a 3-demethylubiquinol + S-adenosyl-L-methionine = a ubiquinol + S-adenosyl-L-homocysteine + H(+)</text>
        <dbReference type="Rhea" id="RHEA:44380"/>
        <dbReference type="Rhea" id="RHEA-COMP:9566"/>
        <dbReference type="Rhea" id="RHEA-COMP:10914"/>
        <dbReference type="ChEBI" id="CHEBI:15378"/>
        <dbReference type="ChEBI" id="CHEBI:17976"/>
        <dbReference type="ChEBI" id="CHEBI:57856"/>
        <dbReference type="ChEBI" id="CHEBI:59789"/>
        <dbReference type="ChEBI" id="CHEBI:84422"/>
        <dbReference type="EC" id="2.1.1.64"/>
    </reaction>
</comment>
<dbReference type="HAMAP" id="MF_00472">
    <property type="entry name" value="UbiG"/>
    <property type="match status" value="1"/>
</dbReference>
<comment type="function">
    <text evidence="5">O-methyltransferase that catalyzes the 2 O-methylation steps in the ubiquinone biosynthetic pathway.</text>
</comment>
<dbReference type="InterPro" id="IPR029063">
    <property type="entry name" value="SAM-dependent_MTases_sf"/>
</dbReference>
<comment type="pathway">
    <text evidence="5">Cofactor biosynthesis; ubiquinone biosynthesis.</text>
</comment>
<dbReference type="AlphaFoldDB" id="A0A2Z5UW13"/>
<dbReference type="OrthoDB" id="9801538at2"/>
<evidence type="ECO:0000256" key="4">
    <source>
        <dbReference type="ARBA" id="ARBA00022691"/>
    </source>
</evidence>
<dbReference type="Gene3D" id="3.40.50.150">
    <property type="entry name" value="Vaccinia Virus protein VP39"/>
    <property type="match status" value="1"/>
</dbReference>
<dbReference type="CDD" id="cd02440">
    <property type="entry name" value="AdoMet_MTases"/>
    <property type="match status" value="1"/>
</dbReference>
<reference evidence="6 7" key="1">
    <citation type="submission" date="2017-03" db="EMBL/GenBank/DDBJ databases">
        <title>The genome sequence of Candidatus Rickettsiella viridis.</title>
        <authorList>
            <person name="Nikoh N."/>
            <person name="Tsuchida T."/>
            <person name="Yamaguchi K."/>
            <person name="Maeda T."/>
            <person name="Shigenobu S."/>
            <person name="Fukatsu T."/>
        </authorList>
    </citation>
    <scope>NUCLEOTIDE SEQUENCE [LARGE SCALE GENOMIC DNA]</scope>
    <source>
        <strain evidence="6 7">Ap-RA04</strain>
    </source>
</reference>
<dbReference type="EC" id="2.1.1.64" evidence="5"/>
<keyword evidence="7" id="KW-1185">Reference proteome</keyword>
<evidence type="ECO:0000256" key="3">
    <source>
        <dbReference type="ARBA" id="ARBA00022688"/>
    </source>
</evidence>